<dbReference type="InterPro" id="IPR035986">
    <property type="entry name" value="PKD_dom_sf"/>
</dbReference>
<feature type="domain" description="PKD/Chitinase" evidence="1">
    <location>
        <begin position="295"/>
        <end position="385"/>
    </location>
</feature>
<dbReference type="PANTHER" id="PTHR46182:SF2">
    <property type="entry name" value="FI19480P1"/>
    <property type="match status" value="1"/>
</dbReference>
<evidence type="ECO:0000313" key="2">
    <source>
        <dbReference type="EMBL" id="KEZ78459.1"/>
    </source>
</evidence>
<dbReference type="STRING" id="1304275.C41B8_04486"/>
<evidence type="ECO:0000313" key="3">
    <source>
        <dbReference type="Proteomes" id="UP000028302"/>
    </source>
</evidence>
<accession>A0A084IP25</accession>
<dbReference type="InterPro" id="IPR013783">
    <property type="entry name" value="Ig-like_fold"/>
</dbReference>
<proteinExistence type="predicted"/>
<organism evidence="2 3">
    <name type="scientific">Salinisphaera hydrothermalis (strain C41B8)</name>
    <dbReference type="NCBI Taxonomy" id="1304275"/>
    <lineage>
        <taxon>Bacteria</taxon>
        <taxon>Pseudomonadati</taxon>
        <taxon>Pseudomonadota</taxon>
        <taxon>Gammaproteobacteria</taxon>
        <taxon>Salinisphaerales</taxon>
        <taxon>Salinisphaeraceae</taxon>
        <taxon>Salinisphaera</taxon>
    </lineage>
</organism>
<dbReference type="InterPro" id="IPR022409">
    <property type="entry name" value="PKD/Chitinase_dom"/>
</dbReference>
<name>A0A084IP25_SALHC</name>
<dbReference type="EMBL" id="APNK01000004">
    <property type="protein sequence ID" value="KEZ78459.1"/>
    <property type="molecule type" value="Genomic_DNA"/>
</dbReference>
<gene>
    <name evidence="2" type="ORF">C41B8_04486</name>
</gene>
<feature type="domain" description="PKD/Chitinase" evidence="1">
    <location>
        <begin position="105"/>
        <end position="195"/>
    </location>
</feature>
<evidence type="ECO:0000259" key="1">
    <source>
        <dbReference type="SMART" id="SM00089"/>
    </source>
</evidence>
<dbReference type="PATRIC" id="fig|1304275.5.peg.919"/>
<sequence length="603" mass="61441">MPAGFKDDAGADQNVKTGALVQLDGTASRGAGGAAPTSYQWSFTARPNGSNARLSSSTSAAPQFTADQAGQYVVKLVINGKNDCAAQTDSVTITATTAGANAVPTADAGTAQSVNIGTRVTLSGAQSHDPDGNTLTYAWQFVSRPSGSSAQLTDANTVSPSFTADKAGTYVVGLRVNDGQATSERADVTVVAAAGDAALPVADAGPDQSVDVNSVVRLDGSASRDPENRLITYAWHFVSKPAGSNASITGADTARPIFQPDVAGTYVASLTVDNGQNQSQPDTVIVTASNNARPVADAGVDQNVQAGVLVNLDGSGSRDPEGRALSYHWTFVSMPVGSQTALVGSSTTTPSFTPDVAGEYVVQLVVDDGQAESPADTVVVTAASANSAPVANAGNDRNVAVTSQVTLDGSGSSDADNNALTYRWTLISRPAGSSATLSGADTVTPSFTADTVGFYVLALQVNDGQVDSAPDLVVITASPTLALYIGSSSGYQSVGGSSDTASIQVPVGGQDVLLDQFRIEALSSDFTVTNVQATSATTAGGQTITPRFDGLQSGDTIAAGDQLDFATRLTSVPNAPGQYQVKLQFTVSPSGKTYRFTYNVNIQ</sequence>
<dbReference type="SMART" id="SM00089">
    <property type="entry name" value="PKD"/>
    <property type="match status" value="5"/>
</dbReference>
<feature type="domain" description="PKD/Chitinase" evidence="1">
    <location>
        <begin position="10"/>
        <end position="96"/>
    </location>
</feature>
<dbReference type="CDD" id="cd00146">
    <property type="entry name" value="PKD"/>
    <property type="match status" value="1"/>
</dbReference>
<dbReference type="GO" id="GO:0031410">
    <property type="term" value="C:cytoplasmic vesicle"/>
    <property type="evidence" value="ECO:0007669"/>
    <property type="project" value="TreeGrafter"/>
</dbReference>
<dbReference type="GO" id="GO:0016020">
    <property type="term" value="C:membrane"/>
    <property type="evidence" value="ECO:0007669"/>
    <property type="project" value="TreeGrafter"/>
</dbReference>
<dbReference type="SUPFAM" id="SSF49299">
    <property type="entry name" value="PKD domain"/>
    <property type="match status" value="5"/>
</dbReference>
<dbReference type="PANTHER" id="PTHR46182">
    <property type="entry name" value="FI19480P1"/>
    <property type="match status" value="1"/>
</dbReference>
<reference evidence="2 3" key="1">
    <citation type="submission" date="2013-03" db="EMBL/GenBank/DDBJ databases">
        <title>Salinisphaera hydrothermalis C41B8 Genome Sequencing.</title>
        <authorList>
            <person name="Li C."/>
            <person name="Lai Q."/>
            <person name="Shao Z."/>
        </authorList>
    </citation>
    <scope>NUCLEOTIDE SEQUENCE [LARGE SCALE GENOMIC DNA]</scope>
    <source>
        <strain evidence="2 3">C41B8</strain>
    </source>
</reference>
<dbReference type="Pfam" id="PF22352">
    <property type="entry name" value="K319L-like_PKD"/>
    <property type="match status" value="5"/>
</dbReference>
<comment type="caution">
    <text evidence="2">The sequence shown here is derived from an EMBL/GenBank/DDBJ whole genome shotgun (WGS) entry which is preliminary data.</text>
</comment>
<keyword evidence="3" id="KW-1185">Reference proteome</keyword>
<protein>
    <submittedName>
        <fullName evidence="2">PKD domain-containing protein</fullName>
    </submittedName>
</protein>
<dbReference type="eggNOG" id="COG3291">
    <property type="taxonomic scope" value="Bacteria"/>
</dbReference>
<dbReference type="AlphaFoldDB" id="A0A084IP25"/>
<dbReference type="InterPro" id="IPR029865">
    <property type="entry name" value="KIAA0319-like"/>
</dbReference>
<feature type="domain" description="PKD/Chitinase" evidence="1">
    <location>
        <begin position="201"/>
        <end position="289"/>
    </location>
</feature>
<dbReference type="Gene3D" id="2.60.40.10">
    <property type="entry name" value="Immunoglobulins"/>
    <property type="match status" value="5"/>
</dbReference>
<feature type="domain" description="PKD/Chitinase" evidence="1">
    <location>
        <begin position="390"/>
        <end position="478"/>
    </location>
</feature>
<dbReference type="Proteomes" id="UP000028302">
    <property type="component" value="Unassembled WGS sequence"/>
</dbReference>